<gene>
    <name evidence="1" type="ORF">LCMAC102_04610</name>
</gene>
<sequence length="127" mass="15263">MSSINILSDMKSTLLELVKDLKENIFKNNDEQGDLMLVEFFFKRMPEEMVMQHIIKQVIPHKIKIKNRNINFFLENKCLFTGLPDDRVDHYRNIIVYSGRLNNEDLKIIWEYFDTIIALAELYRKHK</sequence>
<reference evidence="1" key="1">
    <citation type="journal article" date="2019" name="MBio">
        <title>Virus Genomes from Deep Sea Sediments Expand the Ocean Megavirome and Support Independent Origins of Viral Gigantism.</title>
        <authorList>
            <person name="Backstrom D."/>
            <person name="Yutin N."/>
            <person name="Jorgensen S.L."/>
            <person name="Dharamshi J."/>
            <person name="Homa F."/>
            <person name="Zaremba-Niedwiedzka K."/>
            <person name="Spang A."/>
            <person name="Wolf Y.I."/>
            <person name="Koonin E.V."/>
            <person name="Ettema T.J."/>
        </authorList>
    </citation>
    <scope>NUCLEOTIDE SEQUENCE</scope>
</reference>
<proteinExistence type="predicted"/>
<protein>
    <submittedName>
        <fullName evidence="1">Uncharacterized protein</fullName>
    </submittedName>
</protein>
<organism evidence="1">
    <name type="scientific">Marseillevirus LCMAC102</name>
    <dbReference type="NCBI Taxonomy" id="2506603"/>
    <lineage>
        <taxon>Viruses</taxon>
        <taxon>Varidnaviria</taxon>
        <taxon>Bamfordvirae</taxon>
        <taxon>Nucleocytoviricota</taxon>
        <taxon>Megaviricetes</taxon>
        <taxon>Pimascovirales</taxon>
        <taxon>Pimascovirales incertae sedis</taxon>
        <taxon>Marseilleviridae</taxon>
    </lineage>
</organism>
<name>A0A481YVT4_9VIRU</name>
<evidence type="ECO:0000313" key="1">
    <source>
        <dbReference type="EMBL" id="QBK86664.1"/>
    </source>
</evidence>
<dbReference type="EMBL" id="MK500334">
    <property type="protein sequence ID" value="QBK86664.1"/>
    <property type="molecule type" value="Genomic_DNA"/>
</dbReference>
<accession>A0A481YVT4</accession>